<evidence type="ECO:0000313" key="3">
    <source>
        <dbReference type="Proteomes" id="UP000294003"/>
    </source>
</evidence>
<accession>A0ABY0GZC9</accession>
<name>A0ABY0GZC9_9PEZI</name>
<keyword evidence="3" id="KW-1185">Reference proteome</keyword>
<evidence type="ECO:0000313" key="2">
    <source>
        <dbReference type="EMBL" id="RYO78219.1"/>
    </source>
</evidence>
<dbReference type="EMBL" id="QJNS01000398">
    <property type="protein sequence ID" value="RYO78219.1"/>
    <property type="molecule type" value="Genomic_DNA"/>
</dbReference>
<comment type="caution">
    <text evidence="2">The sequence shown here is derived from an EMBL/GenBank/DDBJ whole genome shotgun (WGS) entry which is preliminary data.</text>
</comment>
<protein>
    <submittedName>
        <fullName evidence="2">Uncharacterized protein</fullName>
    </submittedName>
</protein>
<gene>
    <name evidence="2" type="ORF">DL762_008795</name>
</gene>
<feature type="transmembrane region" description="Helical" evidence="1">
    <location>
        <begin position="80"/>
        <end position="101"/>
    </location>
</feature>
<keyword evidence="1" id="KW-0812">Transmembrane</keyword>
<evidence type="ECO:0000256" key="1">
    <source>
        <dbReference type="SAM" id="Phobius"/>
    </source>
</evidence>
<dbReference type="Proteomes" id="UP000294003">
    <property type="component" value="Unassembled WGS sequence"/>
</dbReference>
<sequence>MAVIAGLSGRDGHPPASFDMLARTLRGLSSAAAQSARFSSSIAARSLGAREEKEKSYEECHPAPNIDLCEKQAAASNLDVIVPISIISVILTCLVATLFYFHLQKQKRDEEEWSAKDIHELDAYGLEAPGKPPNTYQRSANR</sequence>
<organism evidence="2 3">
    <name type="scientific">Monosporascus cannonballus</name>
    <dbReference type="NCBI Taxonomy" id="155416"/>
    <lineage>
        <taxon>Eukaryota</taxon>
        <taxon>Fungi</taxon>
        <taxon>Dikarya</taxon>
        <taxon>Ascomycota</taxon>
        <taxon>Pezizomycotina</taxon>
        <taxon>Sordariomycetes</taxon>
        <taxon>Xylariomycetidae</taxon>
        <taxon>Xylariales</taxon>
        <taxon>Xylariales incertae sedis</taxon>
        <taxon>Monosporascus</taxon>
    </lineage>
</organism>
<keyword evidence="1" id="KW-1133">Transmembrane helix</keyword>
<proteinExistence type="predicted"/>
<keyword evidence="1" id="KW-0472">Membrane</keyword>
<reference evidence="2 3" key="1">
    <citation type="submission" date="2018-06" db="EMBL/GenBank/DDBJ databases">
        <title>Complete Genomes of Monosporascus.</title>
        <authorList>
            <person name="Robinson A.J."/>
            <person name="Natvig D.O."/>
        </authorList>
    </citation>
    <scope>NUCLEOTIDE SEQUENCE [LARGE SCALE GENOMIC DNA]</scope>
    <source>
        <strain evidence="2 3">CBS 609.92</strain>
    </source>
</reference>